<name>A0A6B0RR37_9CETA</name>
<dbReference type="PANTHER" id="PTHR11334">
    <property type="entry name" value="MAS-RELATED G-PROTEIN COUPLED RECEPTOR"/>
    <property type="match status" value="1"/>
</dbReference>
<evidence type="ECO:0000256" key="4">
    <source>
        <dbReference type="ARBA" id="ARBA00022989"/>
    </source>
</evidence>
<keyword evidence="2" id="KW-1003">Cell membrane</keyword>
<evidence type="ECO:0000256" key="5">
    <source>
        <dbReference type="ARBA" id="ARBA00023040"/>
    </source>
</evidence>
<keyword evidence="6" id="KW-0472">Membrane</keyword>
<reference evidence="10" key="1">
    <citation type="submission" date="2019-10" db="EMBL/GenBank/DDBJ databases">
        <title>The sequence and de novo assembly of the wild yak genome.</title>
        <authorList>
            <person name="Liu Y."/>
        </authorList>
    </citation>
    <scope>NUCLEOTIDE SEQUENCE [LARGE SCALE GENOMIC DNA]</scope>
    <source>
        <strain evidence="10">WY2019</strain>
    </source>
</reference>
<sequence length="137" mass="14889">MCWPLCFRVRRGPYLACVLHLAAADSLSLGCTALALLEEVFELGPQPTLQAATTLHPVSRCCDLVELCLLAALSIEGSLGVLAPAWSCRCRPGDLSRVCEAGFDLHLLVLSFDEQVAEILVWEQMKLIQADLAHVSI</sequence>
<dbReference type="Proteomes" id="UP000322234">
    <property type="component" value="Unassembled WGS sequence"/>
</dbReference>
<gene>
    <name evidence="10" type="ORF">E5288_WYG016106</name>
</gene>
<keyword evidence="8" id="KW-0807">Transducer</keyword>
<dbReference type="GO" id="GO:0004930">
    <property type="term" value="F:G protein-coupled receptor activity"/>
    <property type="evidence" value="ECO:0007669"/>
    <property type="project" value="UniProtKB-KW"/>
</dbReference>
<organism evidence="10 11">
    <name type="scientific">Bos mutus</name>
    <name type="common">wild yak</name>
    <dbReference type="NCBI Taxonomy" id="72004"/>
    <lineage>
        <taxon>Eukaryota</taxon>
        <taxon>Metazoa</taxon>
        <taxon>Chordata</taxon>
        <taxon>Craniata</taxon>
        <taxon>Vertebrata</taxon>
        <taxon>Euteleostomi</taxon>
        <taxon>Mammalia</taxon>
        <taxon>Eutheria</taxon>
        <taxon>Laurasiatheria</taxon>
        <taxon>Artiodactyla</taxon>
        <taxon>Ruminantia</taxon>
        <taxon>Pecora</taxon>
        <taxon>Bovidae</taxon>
        <taxon>Bovinae</taxon>
        <taxon>Bos</taxon>
    </lineage>
</organism>
<evidence type="ECO:0000256" key="7">
    <source>
        <dbReference type="ARBA" id="ARBA00023170"/>
    </source>
</evidence>
<dbReference type="AlphaFoldDB" id="A0A6B0RR37"/>
<keyword evidence="7" id="KW-0675">Receptor</keyword>
<dbReference type="EMBL" id="VBQZ03000064">
    <property type="protein sequence ID" value="MXQ90504.1"/>
    <property type="molecule type" value="Genomic_DNA"/>
</dbReference>
<comment type="subcellular location">
    <subcellularLocation>
        <location evidence="1">Cell membrane</location>
        <topology evidence="1">Multi-pass membrane protein</topology>
    </subcellularLocation>
</comment>
<keyword evidence="4" id="KW-1133">Transmembrane helix</keyword>
<evidence type="ECO:0000256" key="8">
    <source>
        <dbReference type="ARBA" id="ARBA00023224"/>
    </source>
</evidence>
<evidence type="ECO:0008006" key="12">
    <source>
        <dbReference type="Google" id="ProtNLM"/>
    </source>
</evidence>
<keyword evidence="3" id="KW-0812">Transmembrane</keyword>
<keyword evidence="5" id="KW-0297">G-protein coupled receptor</keyword>
<feature type="chain" id="PRO_5025336371" description="Secreted protein" evidence="9">
    <location>
        <begin position="25"/>
        <end position="137"/>
    </location>
</feature>
<keyword evidence="11" id="KW-1185">Reference proteome</keyword>
<evidence type="ECO:0000313" key="10">
    <source>
        <dbReference type="EMBL" id="MXQ90504.1"/>
    </source>
</evidence>
<evidence type="ECO:0000256" key="2">
    <source>
        <dbReference type="ARBA" id="ARBA00022475"/>
    </source>
</evidence>
<evidence type="ECO:0000256" key="9">
    <source>
        <dbReference type="SAM" id="SignalP"/>
    </source>
</evidence>
<evidence type="ECO:0000313" key="11">
    <source>
        <dbReference type="Proteomes" id="UP000322234"/>
    </source>
</evidence>
<evidence type="ECO:0000256" key="1">
    <source>
        <dbReference type="ARBA" id="ARBA00004651"/>
    </source>
</evidence>
<dbReference type="PANTHER" id="PTHR11334:SF29">
    <property type="entry name" value="MAS-RELATED G-PROTEIN COUPLED RECEPTOR MEMBER X2"/>
    <property type="match status" value="1"/>
</dbReference>
<evidence type="ECO:0000256" key="3">
    <source>
        <dbReference type="ARBA" id="ARBA00022692"/>
    </source>
</evidence>
<comment type="caution">
    <text evidence="10">The sequence shown here is derived from an EMBL/GenBank/DDBJ whole genome shotgun (WGS) entry which is preliminary data.</text>
</comment>
<protein>
    <recommendedName>
        <fullName evidence="12">Secreted protein</fullName>
    </recommendedName>
</protein>
<dbReference type="GO" id="GO:0005886">
    <property type="term" value="C:plasma membrane"/>
    <property type="evidence" value="ECO:0007669"/>
    <property type="project" value="UniProtKB-SubCell"/>
</dbReference>
<evidence type="ECO:0000256" key="6">
    <source>
        <dbReference type="ARBA" id="ARBA00023136"/>
    </source>
</evidence>
<keyword evidence="9" id="KW-0732">Signal</keyword>
<feature type="signal peptide" evidence="9">
    <location>
        <begin position="1"/>
        <end position="24"/>
    </location>
</feature>
<dbReference type="InterPro" id="IPR026234">
    <property type="entry name" value="MRGPCRFAMILY"/>
</dbReference>
<proteinExistence type="predicted"/>
<accession>A0A6B0RR37</accession>